<comment type="similarity">
    <text evidence="5">Belongs to the RimM family.</text>
</comment>
<dbReference type="Pfam" id="PF24986">
    <property type="entry name" value="PRC_RimM"/>
    <property type="match status" value="1"/>
</dbReference>
<dbReference type="Gene3D" id="2.40.30.60">
    <property type="entry name" value="RimM"/>
    <property type="match status" value="1"/>
</dbReference>
<keyword evidence="3 5" id="KW-0698">rRNA processing</keyword>
<feature type="domain" description="Ribosome maturation factor RimM PRC barrel" evidence="7">
    <location>
        <begin position="103"/>
        <end position="171"/>
    </location>
</feature>
<dbReference type="InterPro" id="IPR011961">
    <property type="entry name" value="RimM"/>
</dbReference>
<dbReference type="AlphaFoldDB" id="A0A832EIE8"/>
<dbReference type="InterPro" id="IPR011033">
    <property type="entry name" value="PRC_barrel-like_sf"/>
</dbReference>
<dbReference type="HAMAP" id="MF_00014">
    <property type="entry name" value="Ribosome_mat_RimM"/>
    <property type="match status" value="1"/>
</dbReference>
<dbReference type="Pfam" id="PF01782">
    <property type="entry name" value="RimM"/>
    <property type="match status" value="1"/>
</dbReference>
<dbReference type="SUPFAM" id="SSF50447">
    <property type="entry name" value="Translation proteins"/>
    <property type="match status" value="1"/>
</dbReference>
<dbReference type="EMBL" id="DSTK01000009">
    <property type="protein sequence ID" value="HFK96100.1"/>
    <property type="molecule type" value="Genomic_DNA"/>
</dbReference>
<evidence type="ECO:0000313" key="8">
    <source>
        <dbReference type="EMBL" id="HFK96100.1"/>
    </source>
</evidence>
<comment type="subunit">
    <text evidence="5">Binds ribosomal protein uS19.</text>
</comment>
<evidence type="ECO:0000256" key="5">
    <source>
        <dbReference type="HAMAP-Rule" id="MF_00014"/>
    </source>
</evidence>
<proteinExistence type="inferred from homology"/>
<dbReference type="GO" id="GO:0005840">
    <property type="term" value="C:ribosome"/>
    <property type="evidence" value="ECO:0007669"/>
    <property type="project" value="InterPro"/>
</dbReference>
<dbReference type="InterPro" id="IPR002676">
    <property type="entry name" value="RimM_N"/>
</dbReference>
<dbReference type="NCBIfam" id="TIGR02273">
    <property type="entry name" value="16S_RimM"/>
    <property type="match status" value="1"/>
</dbReference>
<comment type="domain">
    <text evidence="5">The PRC barrel domain binds ribosomal protein uS19.</text>
</comment>
<dbReference type="PANTHER" id="PTHR33692">
    <property type="entry name" value="RIBOSOME MATURATION FACTOR RIMM"/>
    <property type="match status" value="1"/>
</dbReference>
<dbReference type="InterPro" id="IPR036976">
    <property type="entry name" value="RimM_N_sf"/>
</dbReference>
<dbReference type="GO" id="GO:0005737">
    <property type="term" value="C:cytoplasm"/>
    <property type="evidence" value="ECO:0007669"/>
    <property type="project" value="UniProtKB-SubCell"/>
</dbReference>
<gene>
    <name evidence="5 8" type="primary">rimM</name>
    <name evidence="8" type="ORF">ENS06_02100</name>
</gene>
<dbReference type="SUPFAM" id="SSF50346">
    <property type="entry name" value="PRC-barrel domain"/>
    <property type="match status" value="1"/>
</dbReference>
<dbReference type="InterPro" id="IPR009000">
    <property type="entry name" value="Transl_B-barrel_sf"/>
</dbReference>
<evidence type="ECO:0000256" key="1">
    <source>
        <dbReference type="ARBA" id="ARBA00022490"/>
    </source>
</evidence>
<accession>A0A832EIE8</accession>
<feature type="domain" description="RimM N-terminal" evidence="6">
    <location>
        <begin position="9"/>
        <end position="92"/>
    </location>
</feature>
<evidence type="ECO:0000256" key="4">
    <source>
        <dbReference type="ARBA" id="ARBA00023186"/>
    </source>
</evidence>
<comment type="subcellular location">
    <subcellularLocation>
        <location evidence="5">Cytoplasm</location>
    </subcellularLocation>
</comment>
<evidence type="ECO:0000259" key="6">
    <source>
        <dbReference type="Pfam" id="PF01782"/>
    </source>
</evidence>
<name>A0A832EIE8_9BACT</name>
<keyword evidence="4 5" id="KW-0143">Chaperone</keyword>
<evidence type="ECO:0000256" key="3">
    <source>
        <dbReference type="ARBA" id="ARBA00022552"/>
    </source>
</evidence>
<dbReference type="GO" id="GO:0043022">
    <property type="term" value="F:ribosome binding"/>
    <property type="evidence" value="ECO:0007669"/>
    <property type="project" value="InterPro"/>
</dbReference>
<dbReference type="GO" id="GO:0042274">
    <property type="term" value="P:ribosomal small subunit biogenesis"/>
    <property type="evidence" value="ECO:0007669"/>
    <property type="project" value="UniProtKB-UniRule"/>
</dbReference>
<organism evidence="8">
    <name type="scientific">Desulfacinum infernum</name>
    <dbReference type="NCBI Taxonomy" id="35837"/>
    <lineage>
        <taxon>Bacteria</taxon>
        <taxon>Pseudomonadati</taxon>
        <taxon>Thermodesulfobacteriota</taxon>
        <taxon>Syntrophobacteria</taxon>
        <taxon>Syntrophobacterales</taxon>
        <taxon>Syntrophobacteraceae</taxon>
        <taxon>Desulfacinum</taxon>
    </lineage>
</organism>
<dbReference type="PANTHER" id="PTHR33692:SF1">
    <property type="entry name" value="RIBOSOME MATURATION FACTOR RIMM"/>
    <property type="match status" value="1"/>
</dbReference>
<reference evidence="8" key="1">
    <citation type="journal article" date="2020" name="mSystems">
        <title>Genome- and Community-Level Interaction Insights into Carbon Utilization and Element Cycling Functions of Hydrothermarchaeota in Hydrothermal Sediment.</title>
        <authorList>
            <person name="Zhou Z."/>
            <person name="Liu Y."/>
            <person name="Xu W."/>
            <person name="Pan J."/>
            <person name="Luo Z.H."/>
            <person name="Li M."/>
        </authorList>
    </citation>
    <scope>NUCLEOTIDE SEQUENCE [LARGE SCALE GENOMIC DNA]</scope>
    <source>
        <strain evidence="8">SpSt-456</strain>
    </source>
</reference>
<dbReference type="Gene3D" id="2.30.30.240">
    <property type="entry name" value="PRC-barrel domain"/>
    <property type="match status" value="1"/>
</dbReference>
<dbReference type="GO" id="GO:0006364">
    <property type="term" value="P:rRNA processing"/>
    <property type="evidence" value="ECO:0007669"/>
    <property type="project" value="UniProtKB-UniRule"/>
</dbReference>
<comment type="function">
    <text evidence="5">An accessory protein needed during the final step in the assembly of 30S ribosomal subunit, possibly for assembly of the head region. Essential for efficient processing of 16S rRNA. May be needed both before and after RbfA during the maturation of 16S rRNA. It has affinity for free ribosomal 30S subunits but not for 70S ribosomes.</text>
</comment>
<keyword evidence="2 5" id="KW-0690">Ribosome biogenesis</keyword>
<sequence>MDGPRWVPVGKILKTHGIHGAVVVAPYGDTLARRRPGDRLFLQAPRGGVPQGLRIAEKRPLGAAWVIGFEGVEDLSAARRLVGLDVGVPEEDLDPLEDGEYYHHQLVGLAVVTEAGVPLGRVVGVMETKAHDLYAVATDSGREILLPAVEEIIKQIDVARGVMVVDPPEGLLDDL</sequence>
<dbReference type="InterPro" id="IPR056792">
    <property type="entry name" value="PRC_RimM"/>
</dbReference>
<comment type="caution">
    <text evidence="8">The sequence shown here is derived from an EMBL/GenBank/DDBJ whole genome shotgun (WGS) entry which is preliminary data.</text>
</comment>
<evidence type="ECO:0000259" key="7">
    <source>
        <dbReference type="Pfam" id="PF24986"/>
    </source>
</evidence>
<protein>
    <recommendedName>
        <fullName evidence="5">Ribosome maturation factor RimM</fullName>
    </recommendedName>
</protein>
<keyword evidence="1 5" id="KW-0963">Cytoplasm</keyword>
<evidence type="ECO:0000256" key="2">
    <source>
        <dbReference type="ARBA" id="ARBA00022517"/>
    </source>
</evidence>